<keyword evidence="2" id="KW-0472">Membrane</keyword>
<reference evidence="3" key="1">
    <citation type="submission" date="2022-09" db="EMBL/GenBank/DDBJ databases">
        <title>Taxonomy of Curtobacterium flaccumfaciens.</title>
        <authorList>
            <person name="Osdaghi E."/>
            <person name="Taghavi S.M."/>
            <person name="Hamidizade M."/>
            <person name="Abachi H."/>
            <person name="Fazliarab A."/>
            <person name="Baeyen S."/>
            <person name="Portier P."/>
            <person name="Van Vaerenbergh J."/>
            <person name="Jacques M.-A."/>
        </authorList>
    </citation>
    <scope>NUCLEOTIDE SEQUENCE</scope>
    <source>
        <strain evidence="3">AGQB46</strain>
    </source>
</reference>
<dbReference type="GO" id="GO:0005886">
    <property type="term" value="C:plasma membrane"/>
    <property type="evidence" value="ECO:0007669"/>
    <property type="project" value="TreeGrafter"/>
</dbReference>
<feature type="transmembrane region" description="Helical" evidence="2">
    <location>
        <begin position="91"/>
        <end position="124"/>
    </location>
</feature>
<evidence type="ECO:0000313" key="3">
    <source>
        <dbReference type="EMBL" id="UYC81064.1"/>
    </source>
</evidence>
<dbReference type="InterPro" id="IPR008523">
    <property type="entry name" value="DUF805"/>
</dbReference>
<dbReference type="KEGG" id="cpoi:OE229_00970"/>
<evidence type="ECO:0000313" key="4">
    <source>
        <dbReference type="Proteomes" id="UP001062223"/>
    </source>
</evidence>
<feature type="transmembrane region" description="Helical" evidence="2">
    <location>
        <begin position="136"/>
        <end position="157"/>
    </location>
</feature>
<dbReference type="Proteomes" id="UP001062223">
    <property type="component" value="Chromosome"/>
</dbReference>
<gene>
    <name evidence="3" type="ORF">OE229_00970</name>
</gene>
<protein>
    <submittedName>
        <fullName evidence="3">DUF805 domain-containing protein</fullName>
    </submittedName>
</protein>
<feature type="region of interest" description="Disordered" evidence="1">
    <location>
        <begin position="161"/>
        <end position="184"/>
    </location>
</feature>
<dbReference type="AlphaFoldDB" id="A0A9Q9T3V6"/>
<keyword evidence="2" id="KW-1133">Transmembrane helix</keyword>
<dbReference type="EMBL" id="CP106879">
    <property type="protein sequence ID" value="UYC81064.1"/>
    <property type="molecule type" value="Genomic_DNA"/>
</dbReference>
<dbReference type="PANTHER" id="PTHR34980:SF2">
    <property type="entry name" value="INNER MEMBRANE PROTEIN YHAH-RELATED"/>
    <property type="match status" value="1"/>
</dbReference>
<name>A0A9Q9T3V6_9MICO</name>
<feature type="transmembrane region" description="Helical" evidence="2">
    <location>
        <begin position="41"/>
        <end position="65"/>
    </location>
</feature>
<proteinExistence type="predicted"/>
<dbReference type="PANTHER" id="PTHR34980">
    <property type="entry name" value="INNER MEMBRANE PROTEIN-RELATED-RELATED"/>
    <property type="match status" value="1"/>
</dbReference>
<keyword evidence="2" id="KW-0812">Transmembrane</keyword>
<sequence>MHQTQQPPVGVPWHQATFAASFSRFWRGYLVFRGRAARAEFWWWALWWAIISAAINIVYGVGLFMTPPTMPSPDEARVLDQAMQSFNPFPVWWFLLTSMPVFAKVALGVFVVVGLAALLPWIAIAVRRLHDTNRSGWWVLLYLVPAGGIALAVFLALPSEPPAGRQQSGPPVGDRPAHPGVTPQ</sequence>
<dbReference type="Pfam" id="PF05656">
    <property type="entry name" value="DUF805"/>
    <property type="match status" value="1"/>
</dbReference>
<evidence type="ECO:0000256" key="2">
    <source>
        <dbReference type="SAM" id="Phobius"/>
    </source>
</evidence>
<dbReference type="RefSeq" id="WP_259579040.1">
    <property type="nucleotide sequence ID" value="NZ_CP106879.1"/>
</dbReference>
<evidence type="ECO:0000256" key="1">
    <source>
        <dbReference type="SAM" id="MobiDB-lite"/>
    </source>
</evidence>
<accession>A0A9Q9T3V6</accession>
<organism evidence="3 4">
    <name type="scientific">Curtobacterium poinsettiae</name>
    <dbReference type="NCBI Taxonomy" id="159612"/>
    <lineage>
        <taxon>Bacteria</taxon>
        <taxon>Bacillati</taxon>
        <taxon>Actinomycetota</taxon>
        <taxon>Actinomycetes</taxon>
        <taxon>Micrococcales</taxon>
        <taxon>Microbacteriaceae</taxon>
        <taxon>Curtobacterium</taxon>
    </lineage>
</organism>